<accession>A0ACA9LBS4</accession>
<evidence type="ECO:0000313" key="2">
    <source>
        <dbReference type="Proteomes" id="UP000789366"/>
    </source>
</evidence>
<evidence type="ECO:0000313" key="1">
    <source>
        <dbReference type="EMBL" id="CAG8521999.1"/>
    </source>
</evidence>
<comment type="caution">
    <text evidence="1">The sequence shown here is derived from an EMBL/GenBank/DDBJ whole genome shotgun (WGS) entry which is preliminary data.</text>
</comment>
<name>A0ACA9LBS4_9GLOM</name>
<keyword evidence="2" id="KW-1185">Reference proteome</keyword>
<proteinExistence type="predicted"/>
<gene>
    <name evidence="1" type="ORF">SPELUC_LOCUS3977</name>
</gene>
<dbReference type="EMBL" id="CAJVPW010003292">
    <property type="protein sequence ID" value="CAG8521999.1"/>
    <property type="molecule type" value="Genomic_DNA"/>
</dbReference>
<reference evidence="1" key="1">
    <citation type="submission" date="2021-06" db="EMBL/GenBank/DDBJ databases">
        <authorList>
            <person name="Kallberg Y."/>
            <person name="Tangrot J."/>
            <person name="Rosling A."/>
        </authorList>
    </citation>
    <scope>NUCLEOTIDE SEQUENCE</scope>
    <source>
        <strain evidence="1">28 12/20/2015</strain>
    </source>
</reference>
<organism evidence="1 2">
    <name type="scientific">Cetraspora pellucida</name>
    <dbReference type="NCBI Taxonomy" id="1433469"/>
    <lineage>
        <taxon>Eukaryota</taxon>
        <taxon>Fungi</taxon>
        <taxon>Fungi incertae sedis</taxon>
        <taxon>Mucoromycota</taxon>
        <taxon>Glomeromycotina</taxon>
        <taxon>Glomeromycetes</taxon>
        <taxon>Diversisporales</taxon>
        <taxon>Gigasporaceae</taxon>
        <taxon>Cetraspora</taxon>
    </lineage>
</organism>
<protein>
    <submittedName>
        <fullName evidence="1">13128_t:CDS:1</fullName>
    </submittedName>
</protein>
<sequence>MGSRMYYQPRHLKRCDQSPGAQIGGFEKGQGGKITDHAKYDIGMILV</sequence>
<dbReference type="Proteomes" id="UP000789366">
    <property type="component" value="Unassembled WGS sequence"/>
</dbReference>